<protein>
    <recommendedName>
        <fullName evidence="1">Metallo-beta-lactamase domain-containing protein</fullName>
    </recommendedName>
</protein>
<evidence type="ECO:0000313" key="2">
    <source>
        <dbReference type="EMBL" id="KRL98865.1"/>
    </source>
</evidence>
<dbReference type="OrthoDB" id="9802897at2"/>
<evidence type="ECO:0000313" key="3">
    <source>
        <dbReference type="Proteomes" id="UP000051166"/>
    </source>
</evidence>
<dbReference type="CDD" id="cd07721">
    <property type="entry name" value="yflN-like_MBL-fold"/>
    <property type="match status" value="1"/>
</dbReference>
<dbReference type="AlphaFoldDB" id="A0A0R1UZT2"/>
<dbReference type="InterPro" id="IPR050855">
    <property type="entry name" value="NDM-1-like"/>
</dbReference>
<reference evidence="2 3" key="1">
    <citation type="journal article" date="2015" name="Genome Announc.">
        <title>Expanding the biotechnology potential of lactobacilli through comparative genomics of 213 strains and associated genera.</title>
        <authorList>
            <person name="Sun Z."/>
            <person name="Harris H.M."/>
            <person name="McCann A."/>
            <person name="Guo C."/>
            <person name="Argimon S."/>
            <person name="Zhang W."/>
            <person name="Yang X."/>
            <person name="Jeffery I.B."/>
            <person name="Cooney J.C."/>
            <person name="Kagawa T.F."/>
            <person name="Liu W."/>
            <person name="Song Y."/>
            <person name="Salvetti E."/>
            <person name="Wrobel A."/>
            <person name="Rasinkangas P."/>
            <person name="Parkhill J."/>
            <person name="Rea M.C."/>
            <person name="O'Sullivan O."/>
            <person name="Ritari J."/>
            <person name="Douillard F.P."/>
            <person name="Paul Ross R."/>
            <person name="Yang R."/>
            <person name="Briner A.E."/>
            <person name="Felis G.E."/>
            <person name="de Vos W.M."/>
            <person name="Barrangou R."/>
            <person name="Klaenhammer T.R."/>
            <person name="Caufield P.W."/>
            <person name="Cui Y."/>
            <person name="Zhang H."/>
            <person name="O'Toole P.W."/>
        </authorList>
    </citation>
    <scope>NUCLEOTIDE SEQUENCE [LARGE SCALE GENOMIC DNA]</scope>
    <source>
        <strain evidence="2 3">DSM 16230</strain>
    </source>
</reference>
<accession>A0A0R1UZT2</accession>
<gene>
    <name evidence="2" type="ORF">FD50_GL000678</name>
</gene>
<dbReference type="GeneID" id="98308103"/>
<dbReference type="Pfam" id="PF00753">
    <property type="entry name" value="Lactamase_B"/>
    <property type="match status" value="1"/>
</dbReference>
<name>A0A0R1UZT2_9LACO</name>
<dbReference type="PANTHER" id="PTHR42951">
    <property type="entry name" value="METALLO-BETA-LACTAMASE DOMAIN-CONTAINING"/>
    <property type="match status" value="1"/>
</dbReference>
<keyword evidence="3" id="KW-1185">Reference proteome</keyword>
<dbReference type="Gene3D" id="3.60.15.10">
    <property type="entry name" value="Ribonuclease Z/Hydroxyacylglutathione hydrolase-like"/>
    <property type="match status" value="1"/>
</dbReference>
<dbReference type="Proteomes" id="UP000051166">
    <property type="component" value="Unassembled WGS sequence"/>
</dbReference>
<comment type="caution">
    <text evidence="2">The sequence shown here is derived from an EMBL/GenBank/DDBJ whole genome shotgun (WGS) entry which is preliminary data.</text>
</comment>
<dbReference type="PANTHER" id="PTHR42951:SF9">
    <property type="entry name" value="METAL-DEPENDENT HYDROLASE"/>
    <property type="match status" value="1"/>
</dbReference>
<feature type="domain" description="Metallo-beta-lactamase" evidence="1">
    <location>
        <begin position="20"/>
        <end position="211"/>
    </location>
</feature>
<evidence type="ECO:0000259" key="1">
    <source>
        <dbReference type="SMART" id="SM00849"/>
    </source>
</evidence>
<dbReference type="PATRIC" id="fig|1423801.4.peg.688"/>
<dbReference type="EMBL" id="AZFQ01000036">
    <property type="protein sequence ID" value="KRL98865.1"/>
    <property type="molecule type" value="Genomic_DNA"/>
</dbReference>
<dbReference type="SUPFAM" id="SSF56281">
    <property type="entry name" value="Metallo-hydrolase/oxidoreductase"/>
    <property type="match status" value="1"/>
</dbReference>
<organism evidence="2 3">
    <name type="scientific">Liquorilactobacillus satsumensis DSM 16230 = JCM 12392</name>
    <dbReference type="NCBI Taxonomy" id="1423801"/>
    <lineage>
        <taxon>Bacteria</taxon>
        <taxon>Bacillati</taxon>
        <taxon>Bacillota</taxon>
        <taxon>Bacilli</taxon>
        <taxon>Lactobacillales</taxon>
        <taxon>Lactobacillaceae</taxon>
        <taxon>Liquorilactobacillus</taxon>
    </lineage>
</organism>
<proteinExistence type="predicted"/>
<dbReference type="STRING" id="1423801.FD50_GL000678"/>
<sequence>MKIKKMQHLYQLTFLPHLFPINCYLFETNSGLIVIDMGVSSFVSTIQKLARDSHQKVAMLLLTHAHGDHVNGVPAFRKAFPHAKVGISKRDSAFLKGNFALQAGEAQRKIKGGFSKQQIQVDFTFTDRELINGLKVVATPGHTPGSVSFLETATKIIVAGDALQTQGGIAVAGVLKLRFPFPGLATWSPAIALASAKKIAQLHPAVLAVGHGEMLLKPEKMLQKAIKAAERKV</sequence>
<dbReference type="InterPro" id="IPR036866">
    <property type="entry name" value="RibonucZ/Hydroxyglut_hydro"/>
</dbReference>
<dbReference type="InterPro" id="IPR001279">
    <property type="entry name" value="Metallo-B-lactamas"/>
</dbReference>
<dbReference type="SMART" id="SM00849">
    <property type="entry name" value="Lactamase_B"/>
    <property type="match status" value="1"/>
</dbReference>
<dbReference type="RefSeq" id="WP_056960788.1">
    <property type="nucleotide sequence ID" value="NZ_AZFQ01000036.1"/>
</dbReference>